<dbReference type="InterPro" id="IPR000572">
    <property type="entry name" value="OxRdtase_Mopterin-bd_dom"/>
</dbReference>
<keyword evidence="1" id="KW-1133">Transmembrane helix</keyword>
<dbReference type="Gene3D" id="3.90.420.10">
    <property type="entry name" value="Oxidoreductase, molybdopterin-binding domain"/>
    <property type="match status" value="1"/>
</dbReference>
<organism evidence="3 4">
    <name type="scientific">Paenibacillus rhizovicinus</name>
    <dbReference type="NCBI Taxonomy" id="2704463"/>
    <lineage>
        <taxon>Bacteria</taxon>
        <taxon>Bacillati</taxon>
        <taxon>Bacillota</taxon>
        <taxon>Bacilli</taxon>
        <taxon>Bacillales</taxon>
        <taxon>Paenibacillaceae</taxon>
        <taxon>Paenibacillus</taxon>
    </lineage>
</organism>
<dbReference type="SUPFAM" id="SSF81342">
    <property type="entry name" value="Transmembrane di-heme cytochromes"/>
    <property type="match status" value="1"/>
</dbReference>
<dbReference type="SUPFAM" id="SSF56524">
    <property type="entry name" value="Oxidoreductase molybdopterin-binding domain"/>
    <property type="match status" value="1"/>
</dbReference>
<evidence type="ECO:0000259" key="2">
    <source>
        <dbReference type="Pfam" id="PF00174"/>
    </source>
</evidence>
<keyword evidence="4" id="KW-1185">Reference proteome</keyword>
<proteinExistence type="predicted"/>
<dbReference type="EMBL" id="CP048286">
    <property type="protein sequence ID" value="QHW32517.1"/>
    <property type="molecule type" value="Genomic_DNA"/>
</dbReference>
<feature type="domain" description="Oxidoreductase molybdopterin-binding" evidence="2">
    <location>
        <begin position="279"/>
        <end position="425"/>
    </location>
</feature>
<dbReference type="AlphaFoldDB" id="A0A6C0P228"/>
<keyword evidence="1" id="KW-0472">Membrane</keyword>
<evidence type="ECO:0000256" key="1">
    <source>
        <dbReference type="SAM" id="Phobius"/>
    </source>
</evidence>
<dbReference type="InterPro" id="IPR036374">
    <property type="entry name" value="OxRdtase_Mopterin-bd_sf"/>
</dbReference>
<dbReference type="Proteomes" id="UP000479114">
    <property type="component" value="Chromosome"/>
</dbReference>
<feature type="transmembrane region" description="Helical" evidence="1">
    <location>
        <begin position="77"/>
        <end position="95"/>
    </location>
</feature>
<dbReference type="Pfam" id="PF00174">
    <property type="entry name" value="Oxidored_molyb"/>
    <property type="match status" value="1"/>
</dbReference>
<feature type="transmembrane region" description="Helical" evidence="1">
    <location>
        <begin position="107"/>
        <end position="130"/>
    </location>
</feature>
<sequence length="436" mass="48428">MNLFEFKQGNLIHSDEREAVPVQKWLARIRKGYGKKLTSLHAWNGWIVVILAFTGLILFQGLWRGILGEGRVLIRELHIVVGIASLVPVVYYLLLAGKHWKQLRGKAWQKVNVVIVLALLVGWLLSGLLLWQFRAVGPRWSGHALQVHDLLTWIGLPYVIYHSITRLKWLKEPHRRTVKTGRVSEGTGARAAVHPAAGPGAVMTRSTFIKTAIGAGIAITVGPSFLNWLGNQLSGGTTFDEAVATDANKLLPAPAPMPGSSPPIGGGSKGSFRIYTVTPIPKFDNASFSFTIDGLVEKKLQWNWEQFVALKREVQVSDFHCVTGWSVYNNTWEGIKLKDFLKMAGVKPGAKTVKFYSGDGVYTDALTLEQADMDDVLVAVMHDGKPIPSDLGGPVRLVVPKMYTYKSVKWLNRIELIDGEHIGYWEQRGYSNDAWV</sequence>
<evidence type="ECO:0000313" key="4">
    <source>
        <dbReference type="Proteomes" id="UP000479114"/>
    </source>
</evidence>
<keyword evidence="1" id="KW-0812">Transmembrane</keyword>
<protein>
    <submittedName>
        <fullName evidence="3">Molybdopterin-dependent oxidoreductase</fullName>
    </submittedName>
</protein>
<dbReference type="InterPro" id="IPR016174">
    <property type="entry name" value="Di-haem_cyt_TM"/>
</dbReference>
<dbReference type="GO" id="GO:0022904">
    <property type="term" value="P:respiratory electron transport chain"/>
    <property type="evidence" value="ECO:0007669"/>
    <property type="project" value="InterPro"/>
</dbReference>
<gene>
    <name evidence="3" type="ORF">GZH47_18010</name>
</gene>
<reference evidence="3 4" key="1">
    <citation type="submission" date="2020-02" db="EMBL/GenBank/DDBJ databases">
        <title>Paenibacillus sp. nov., isolated from rhizosphere soil of tomato.</title>
        <authorList>
            <person name="Weon H.-Y."/>
            <person name="Lee S.A."/>
        </authorList>
    </citation>
    <scope>NUCLEOTIDE SEQUENCE [LARGE SCALE GENOMIC DNA]</scope>
    <source>
        <strain evidence="3 4">14171R-81</strain>
    </source>
</reference>
<name>A0A6C0P228_9BACL</name>
<evidence type="ECO:0000313" key="3">
    <source>
        <dbReference type="EMBL" id="QHW32517.1"/>
    </source>
</evidence>
<dbReference type="PANTHER" id="PTHR43032">
    <property type="entry name" value="PROTEIN-METHIONINE-SULFOXIDE REDUCTASE"/>
    <property type="match status" value="1"/>
</dbReference>
<dbReference type="PANTHER" id="PTHR43032:SF4">
    <property type="entry name" value="OXIDOREDUCTASE MOLYBDOPTERIN-BINDING DOMAIN-CONTAINING PROTEIN"/>
    <property type="match status" value="1"/>
</dbReference>
<dbReference type="GO" id="GO:0016020">
    <property type="term" value="C:membrane"/>
    <property type="evidence" value="ECO:0007669"/>
    <property type="project" value="InterPro"/>
</dbReference>
<feature type="transmembrane region" description="Helical" evidence="1">
    <location>
        <begin position="40"/>
        <end position="62"/>
    </location>
</feature>
<accession>A0A6C0P228</accession>
<dbReference type="KEGG" id="prz:GZH47_18010"/>